<protein>
    <submittedName>
        <fullName evidence="2">Rrf2 family nitric oxide-sensitive transcriptional repressor</fullName>
    </submittedName>
</protein>
<dbReference type="NCBIfam" id="TIGR00738">
    <property type="entry name" value="rrf2_super"/>
    <property type="match status" value="1"/>
</dbReference>
<dbReference type="Pfam" id="PF02082">
    <property type="entry name" value="Rrf2"/>
    <property type="match status" value="1"/>
</dbReference>
<dbReference type="Gene3D" id="1.10.10.10">
    <property type="entry name" value="Winged helix-like DNA-binding domain superfamily/Winged helix DNA-binding domain"/>
    <property type="match status" value="1"/>
</dbReference>
<dbReference type="RefSeq" id="WP_183267157.1">
    <property type="nucleotide sequence ID" value="NZ_JACHFJ010000012.1"/>
</dbReference>
<dbReference type="PANTHER" id="PTHR33221">
    <property type="entry name" value="WINGED HELIX-TURN-HELIX TRANSCRIPTIONAL REGULATOR, RRF2 FAMILY"/>
    <property type="match status" value="1"/>
</dbReference>
<keyword evidence="1" id="KW-0238">DNA-binding</keyword>
<keyword evidence="3" id="KW-1185">Reference proteome</keyword>
<evidence type="ECO:0000313" key="3">
    <source>
        <dbReference type="Proteomes" id="UP000553706"/>
    </source>
</evidence>
<dbReference type="GO" id="GO:0003700">
    <property type="term" value="F:DNA-binding transcription factor activity"/>
    <property type="evidence" value="ECO:0007669"/>
    <property type="project" value="TreeGrafter"/>
</dbReference>
<organism evidence="2 3">
    <name type="scientific">Acidocella aromatica</name>
    <dbReference type="NCBI Taxonomy" id="1303579"/>
    <lineage>
        <taxon>Bacteria</taxon>
        <taxon>Pseudomonadati</taxon>
        <taxon>Pseudomonadota</taxon>
        <taxon>Alphaproteobacteria</taxon>
        <taxon>Acetobacterales</taxon>
        <taxon>Acidocellaceae</taxon>
        <taxon>Acidocella</taxon>
    </lineage>
</organism>
<name>A0A840VEH5_9PROT</name>
<reference evidence="2 3" key="1">
    <citation type="submission" date="2020-08" db="EMBL/GenBank/DDBJ databases">
        <title>Genomic Encyclopedia of Type Strains, Phase IV (KMG-IV): sequencing the most valuable type-strain genomes for metagenomic binning, comparative biology and taxonomic classification.</title>
        <authorList>
            <person name="Goeker M."/>
        </authorList>
    </citation>
    <scope>NUCLEOTIDE SEQUENCE [LARGE SCALE GENOMIC DNA]</scope>
    <source>
        <strain evidence="2 3">DSM 27026</strain>
    </source>
</reference>
<dbReference type="Proteomes" id="UP000553706">
    <property type="component" value="Unassembled WGS sequence"/>
</dbReference>
<dbReference type="InterPro" id="IPR000944">
    <property type="entry name" value="Tscrpt_reg_Rrf2"/>
</dbReference>
<gene>
    <name evidence="2" type="ORF">HNP71_002414</name>
</gene>
<dbReference type="GO" id="GO:0003677">
    <property type="term" value="F:DNA binding"/>
    <property type="evidence" value="ECO:0007669"/>
    <property type="project" value="UniProtKB-KW"/>
</dbReference>
<comment type="caution">
    <text evidence="2">The sequence shown here is derived from an EMBL/GenBank/DDBJ whole genome shotgun (WGS) entry which is preliminary data.</text>
</comment>
<dbReference type="InterPro" id="IPR036388">
    <property type="entry name" value="WH-like_DNA-bd_sf"/>
</dbReference>
<dbReference type="AlphaFoldDB" id="A0A840VEH5"/>
<dbReference type="InterPro" id="IPR036390">
    <property type="entry name" value="WH_DNA-bd_sf"/>
</dbReference>
<evidence type="ECO:0000256" key="1">
    <source>
        <dbReference type="ARBA" id="ARBA00023125"/>
    </source>
</evidence>
<sequence length="146" mass="15821">MHLTRFTDYGLRTLIYLALRPEKLGMIAEISQAYQISESHMTKVVHKLGQAGLIETIRGRNGGMRLARPASEIGLGDTVRALEPELALVECQAGEYCAIGGICRLQSIVDEAQDALLGVLDKYKLSDVAGPESKALRKRLGVAAEA</sequence>
<evidence type="ECO:0000313" key="2">
    <source>
        <dbReference type="EMBL" id="MBB5374144.1"/>
    </source>
</evidence>
<dbReference type="EMBL" id="JACHFJ010000012">
    <property type="protein sequence ID" value="MBB5374144.1"/>
    <property type="molecule type" value="Genomic_DNA"/>
</dbReference>
<accession>A0A840VEH5</accession>
<dbReference type="PROSITE" id="PS51197">
    <property type="entry name" value="HTH_RRF2_2"/>
    <property type="match status" value="1"/>
</dbReference>
<dbReference type="GO" id="GO:0005829">
    <property type="term" value="C:cytosol"/>
    <property type="evidence" value="ECO:0007669"/>
    <property type="project" value="TreeGrafter"/>
</dbReference>
<dbReference type="PANTHER" id="PTHR33221:SF4">
    <property type="entry name" value="HTH-TYPE TRANSCRIPTIONAL REPRESSOR NSRR"/>
    <property type="match status" value="1"/>
</dbReference>
<dbReference type="SUPFAM" id="SSF46785">
    <property type="entry name" value="Winged helix' DNA-binding domain"/>
    <property type="match status" value="1"/>
</dbReference>
<proteinExistence type="predicted"/>